<dbReference type="RefSeq" id="WP_009422490.1">
    <property type="nucleotide sequence ID" value="NZ_CAJPNJ010000028.1"/>
</dbReference>
<dbReference type="AlphaFoldDB" id="A0A2X2RM73"/>
<sequence>MIRDYRDIKLTVQRPTPIDKEVNWNKSLVVISETDIYGRITNVNDVFCNVCGYSAAEMVGQPHSIIRHPDMPKLIFKLLWDNLKLGNNFIGVIKNLAKSGEYYWVITDFEMRRDADGNITHYIARRRSVPKGVIDNYVAPFYDTLLKLEKIGGMELSTRFFKNYLAKQGKDYIDFIIDIMNENRENVSFEENQVSSVDTTQVISDDIVTMNEAQNEKRKSFFGRLFVQ</sequence>
<keyword evidence="2" id="KW-0675">Receptor</keyword>
<reference evidence="3 5" key="2">
    <citation type="submission" date="2018-11" db="EMBL/GenBank/DDBJ databases">
        <authorList>
            <consortium name="Pathogen Informatics"/>
        </authorList>
    </citation>
    <scope>NUCLEOTIDE SEQUENCE [LARGE SCALE GENOMIC DNA]</scope>
    <source>
        <strain evidence="3 5">NCTC11458</strain>
    </source>
</reference>
<evidence type="ECO:0000313" key="3">
    <source>
        <dbReference type="EMBL" id="VDG82574.1"/>
    </source>
</evidence>
<dbReference type="InterPro" id="IPR035965">
    <property type="entry name" value="PAS-like_dom_sf"/>
</dbReference>
<dbReference type="PROSITE" id="PS50112">
    <property type="entry name" value="PAS"/>
    <property type="match status" value="1"/>
</dbReference>
<dbReference type="SUPFAM" id="SSF55785">
    <property type="entry name" value="PYP-like sensor domain (PAS domain)"/>
    <property type="match status" value="1"/>
</dbReference>
<dbReference type="GeneID" id="29676223"/>
<dbReference type="Pfam" id="PF08447">
    <property type="entry name" value="PAS_3"/>
    <property type="match status" value="1"/>
</dbReference>
<proteinExistence type="predicted"/>
<dbReference type="Proteomes" id="UP000249891">
    <property type="component" value="Unassembled WGS sequence"/>
</dbReference>
<dbReference type="OMA" id="YDELMFS"/>
<organism evidence="2 4">
    <name type="scientific">Capnocytophaga ochracea</name>
    <dbReference type="NCBI Taxonomy" id="1018"/>
    <lineage>
        <taxon>Bacteria</taxon>
        <taxon>Pseudomonadati</taxon>
        <taxon>Bacteroidota</taxon>
        <taxon>Flavobacteriia</taxon>
        <taxon>Flavobacteriales</taxon>
        <taxon>Flavobacteriaceae</taxon>
        <taxon>Capnocytophaga</taxon>
    </lineage>
</organism>
<dbReference type="EMBL" id="UYIQ01000001">
    <property type="protein sequence ID" value="VDG82574.1"/>
    <property type="molecule type" value="Genomic_DNA"/>
</dbReference>
<dbReference type="NCBIfam" id="TIGR00229">
    <property type="entry name" value="sensory_box"/>
    <property type="match status" value="1"/>
</dbReference>
<dbReference type="InterPro" id="IPR013655">
    <property type="entry name" value="PAS_fold_3"/>
</dbReference>
<dbReference type="Proteomes" id="UP000276733">
    <property type="component" value="Unassembled WGS sequence"/>
</dbReference>
<gene>
    <name evidence="2" type="primary">aer_3</name>
    <name evidence="3" type="ORF">NCTC11458_01880</name>
    <name evidence="2" type="ORF">NCTC11546_00631</name>
</gene>
<name>A0A2X2RM73_CAPOC</name>
<evidence type="ECO:0000313" key="4">
    <source>
        <dbReference type="Proteomes" id="UP000249891"/>
    </source>
</evidence>
<dbReference type="CDD" id="cd00130">
    <property type="entry name" value="PAS"/>
    <property type="match status" value="1"/>
</dbReference>
<evidence type="ECO:0000259" key="1">
    <source>
        <dbReference type="PROSITE" id="PS50112"/>
    </source>
</evidence>
<evidence type="ECO:0000313" key="5">
    <source>
        <dbReference type="Proteomes" id="UP000276733"/>
    </source>
</evidence>
<evidence type="ECO:0000313" key="2">
    <source>
        <dbReference type="EMBL" id="SQA77421.1"/>
    </source>
</evidence>
<dbReference type="Gene3D" id="3.30.450.20">
    <property type="entry name" value="PAS domain"/>
    <property type="match status" value="1"/>
</dbReference>
<reference evidence="2 4" key="1">
    <citation type="submission" date="2018-06" db="EMBL/GenBank/DDBJ databases">
        <authorList>
            <consortium name="Pathogen Informatics"/>
            <person name="Doyle S."/>
        </authorList>
    </citation>
    <scope>NUCLEOTIDE SEQUENCE [LARGE SCALE GENOMIC DNA]</scope>
    <source>
        <strain evidence="2 4">NCTC11546</strain>
    </source>
</reference>
<feature type="domain" description="PAS" evidence="1">
    <location>
        <begin position="35"/>
        <end position="70"/>
    </location>
</feature>
<accession>A0A2X2RM73</accession>
<dbReference type="InterPro" id="IPR000014">
    <property type="entry name" value="PAS"/>
</dbReference>
<dbReference type="EMBL" id="UARG01000017">
    <property type="protein sequence ID" value="SQA77421.1"/>
    <property type="molecule type" value="Genomic_DNA"/>
</dbReference>
<protein>
    <submittedName>
        <fullName evidence="2">Aerotaxis receptor</fullName>
    </submittedName>
    <submittedName>
        <fullName evidence="3">Signal-transduction sensor protein</fullName>
    </submittedName>
</protein>